<evidence type="ECO:0000256" key="3">
    <source>
        <dbReference type="ARBA" id="ARBA00022553"/>
    </source>
</evidence>
<dbReference type="OrthoDB" id="9804645at2"/>
<organism evidence="6 7">
    <name type="scientific">Desulfonema ishimotonii</name>
    <dbReference type="NCBI Taxonomy" id="45657"/>
    <lineage>
        <taxon>Bacteria</taxon>
        <taxon>Pseudomonadati</taxon>
        <taxon>Thermodesulfobacteriota</taxon>
        <taxon>Desulfobacteria</taxon>
        <taxon>Desulfobacterales</taxon>
        <taxon>Desulfococcaceae</taxon>
        <taxon>Desulfonema</taxon>
    </lineage>
</organism>
<dbReference type="PANTHER" id="PTHR43547:SF2">
    <property type="entry name" value="HYBRID SIGNAL TRANSDUCTION HISTIDINE KINASE C"/>
    <property type="match status" value="1"/>
</dbReference>
<proteinExistence type="predicted"/>
<keyword evidence="6" id="KW-0418">Kinase</keyword>
<keyword evidence="4" id="KW-1133">Transmembrane helix</keyword>
<dbReference type="InterPro" id="IPR003594">
    <property type="entry name" value="HATPase_dom"/>
</dbReference>
<dbReference type="SUPFAM" id="SSF47384">
    <property type="entry name" value="Homodimeric domain of signal transducing histidine kinase"/>
    <property type="match status" value="1"/>
</dbReference>
<feature type="domain" description="Histidine kinase" evidence="5">
    <location>
        <begin position="99"/>
        <end position="317"/>
    </location>
</feature>
<protein>
    <recommendedName>
        <fullName evidence="2">histidine kinase</fullName>
        <ecNumber evidence="2">2.7.13.3</ecNumber>
    </recommendedName>
</protein>
<dbReference type="EC" id="2.7.13.3" evidence="2"/>
<keyword evidence="4" id="KW-0812">Transmembrane</keyword>
<dbReference type="EMBL" id="BEXT01000001">
    <property type="protein sequence ID" value="GBC62164.1"/>
    <property type="molecule type" value="Genomic_DNA"/>
</dbReference>
<accession>A0A401FYX3</accession>
<dbReference type="Gene3D" id="3.30.565.10">
    <property type="entry name" value="Histidine kinase-like ATPase, C-terminal domain"/>
    <property type="match status" value="1"/>
</dbReference>
<dbReference type="InterPro" id="IPR005467">
    <property type="entry name" value="His_kinase_dom"/>
</dbReference>
<dbReference type="InterPro" id="IPR003661">
    <property type="entry name" value="HisK_dim/P_dom"/>
</dbReference>
<gene>
    <name evidence="6" type="ORF">DENIS_3127</name>
</gene>
<dbReference type="InterPro" id="IPR036097">
    <property type="entry name" value="HisK_dim/P_sf"/>
</dbReference>
<evidence type="ECO:0000256" key="4">
    <source>
        <dbReference type="SAM" id="Phobius"/>
    </source>
</evidence>
<feature type="transmembrane region" description="Helical" evidence="4">
    <location>
        <begin position="59"/>
        <end position="82"/>
    </location>
</feature>
<dbReference type="AlphaFoldDB" id="A0A401FYX3"/>
<dbReference type="GO" id="GO:0000155">
    <property type="term" value="F:phosphorelay sensor kinase activity"/>
    <property type="evidence" value="ECO:0007669"/>
    <property type="project" value="InterPro"/>
</dbReference>
<dbReference type="InterPro" id="IPR036890">
    <property type="entry name" value="HATPase_C_sf"/>
</dbReference>
<dbReference type="Pfam" id="PF00512">
    <property type="entry name" value="HisKA"/>
    <property type="match status" value="1"/>
</dbReference>
<evidence type="ECO:0000313" key="7">
    <source>
        <dbReference type="Proteomes" id="UP000288096"/>
    </source>
</evidence>
<keyword evidence="7" id="KW-1185">Reference proteome</keyword>
<evidence type="ECO:0000256" key="2">
    <source>
        <dbReference type="ARBA" id="ARBA00012438"/>
    </source>
</evidence>
<keyword evidence="4" id="KW-0472">Membrane</keyword>
<evidence type="ECO:0000313" key="6">
    <source>
        <dbReference type="EMBL" id="GBC62164.1"/>
    </source>
</evidence>
<comment type="caution">
    <text evidence="6">The sequence shown here is derived from an EMBL/GenBank/DDBJ whole genome shotgun (WGS) entry which is preliminary data.</text>
</comment>
<dbReference type="Pfam" id="PF02518">
    <property type="entry name" value="HATPase_c"/>
    <property type="match status" value="1"/>
</dbReference>
<comment type="catalytic activity">
    <reaction evidence="1">
        <text>ATP + protein L-histidine = ADP + protein N-phospho-L-histidine.</text>
        <dbReference type="EC" id="2.7.13.3"/>
    </reaction>
</comment>
<feature type="transmembrane region" description="Helical" evidence="4">
    <location>
        <begin position="12"/>
        <end position="33"/>
    </location>
</feature>
<reference evidence="7" key="1">
    <citation type="submission" date="2017-11" db="EMBL/GenBank/DDBJ databases">
        <authorList>
            <person name="Watanabe M."/>
            <person name="Kojima H."/>
        </authorList>
    </citation>
    <scope>NUCLEOTIDE SEQUENCE [LARGE SCALE GENOMIC DNA]</scope>
    <source>
        <strain evidence="7">Tokyo 01</strain>
    </source>
</reference>
<dbReference type="SUPFAM" id="SSF55874">
    <property type="entry name" value="ATPase domain of HSP90 chaperone/DNA topoisomerase II/histidine kinase"/>
    <property type="match status" value="1"/>
</dbReference>
<sequence>MKRAKWFYHPIFIFIFSILALCTSLFLYIYWYMKVSTGLETLAQKFSIAPEQALKSETWVVILVLSILVGIILMGIFTIFVYNQKTLQLYRLQHNFINNFTHELKTPVTSLKLYLETFLKHDISRDDQLRYIRYMLQDVSRLSDNISRILDLARIESKSYGGEFVMSDLVQLTADFYGNNRHLFQNCQIRVHRPPGPSFLYPVNVSLFEMLLINLATNAIKYNRSGTPQVDISFELQKRNLHIHFADNGIGLEKGDIKRIFRKFYQVGRSDDMSAKGSGLGLYLVQSIARIHRGKISARSRGRDRGTTFTLRLPFRT</sequence>
<dbReference type="CDD" id="cd00082">
    <property type="entry name" value="HisKA"/>
    <property type="match status" value="1"/>
</dbReference>
<dbReference type="PRINTS" id="PR00344">
    <property type="entry name" value="BCTRLSENSOR"/>
</dbReference>
<evidence type="ECO:0000256" key="1">
    <source>
        <dbReference type="ARBA" id="ARBA00000085"/>
    </source>
</evidence>
<dbReference type="Gene3D" id="1.10.287.130">
    <property type="match status" value="1"/>
</dbReference>
<dbReference type="PANTHER" id="PTHR43547">
    <property type="entry name" value="TWO-COMPONENT HISTIDINE KINASE"/>
    <property type="match status" value="1"/>
</dbReference>
<dbReference type="Proteomes" id="UP000288096">
    <property type="component" value="Unassembled WGS sequence"/>
</dbReference>
<keyword evidence="3" id="KW-0597">Phosphoprotein</keyword>
<evidence type="ECO:0000259" key="5">
    <source>
        <dbReference type="PROSITE" id="PS50109"/>
    </source>
</evidence>
<dbReference type="SMART" id="SM00387">
    <property type="entry name" value="HATPase_c"/>
    <property type="match status" value="1"/>
</dbReference>
<dbReference type="SMART" id="SM00388">
    <property type="entry name" value="HisKA"/>
    <property type="match status" value="1"/>
</dbReference>
<reference evidence="7" key="2">
    <citation type="submission" date="2019-01" db="EMBL/GenBank/DDBJ databases">
        <title>Genome sequence of Desulfonema ishimotonii strain Tokyo 01.</title>
        <authorList>
            <person name="Fukui M."/>
        </authorList>
    </citation>
    <scope>NUCLEOTIDE SEQUENCE [LARGE SCALE GENOMIC DNA]</scope>
    <source>
        <strain evidence="7">Tokyo 01</strain>
    </source>
</reference>
<dbReference type="InterPro" id="IPR004358">
    <property type="entry name" value="Sig_transdc_His_kin-like_C"/>
</dbReference>
<name>A0A401FYX3_9BACT</name>
<dbReference type="PROSITE" id="PS50109">
    <property type="entry name" value="HIS_KIN"/>
    <property type="match status" value="1"/>
</dbReference>
<dbReference type="RefSeq" id="WP_124329362.1">
    <property type="nucleotide sequence ID" value="NZ_BEXT01000001.1"/>
</dbReference>
<keyword evidence="6" id="KW-0808">Transferase</keyword>